<reference evidence="3" key="1">
    <citation type="journal article" date="2021" name="PeerJ">
        <title>Extensive microbial diversity within the chicken gut microbiome revealed by metagenomics and culture.</title>
        <authorList>
            <person name="Gilroy R."/>
            <person name="Ravi A."/>
            <person name="Getino M."/>
            <person name="Pursley I."/>
            <person name="Horton D.L."/>
            <person name="Alikhan N.F."/>
            <person name="Baker D."/>
            <person name="Gharbi K."/>
            <person name="Hall N."/>
            <person name="Watson M."/>
            <person name="Adriaenssens E.M."/>
            <person name="Foster-Nyarko E."/>
            <person name="Jarju S."/>
            <person name="Secka A."/>
            <person name="Antonio M."/>
            <person name="Oren A."/>
            <person name="Chaudhuri R.R."/>
            <person name="La Ragione R."/>
            <person name="Hildebrand F."/>
            <person name="Pallen M.J."/>
        </authorList>
    </citation>
    <scope>NUCLEOTIDE SEQUENCE</scope>
    <source>
        <strain evidence="3">ChiGjej4B4-12881</strain>
    </source>
</reference>
<organism evidence="3 4">
    <name type="scientific">Candidatus Lachnoclostridium stercoripullorum</name>
    <dbReference type="NCBI Taxonomy" id="2838635"/>
    <lineage>
        <taxon>Bacteria</taxon>
        <taxon>Bacillati</taxon>
        <taxon>Bacillota</taxon>
        <taxon>Clostridia</taxon>
        <taxon>Lachnospirales</taxon>
        <taxon>Lachnospiraceae</taxon>
    </lineage>
</organism>
<proteinExistence type="predicted"/>
<evidence type="ECO:0000256" key="2">
    <source>
        <dbReference type="SAM" id="SignalP"/>
    </source>
</evidence>
<keyword evidence="2" id="KW-0732">Signal</keyword>
<evidence type="ECO:0000256" key="1">
    <source>
        <dbReference type="SAM" id="MobiDB-lite"/>
    </source>
</evidence>
<feature type="compositionally biased region" description="Polar residues" evidence="1">
    <location>
        <begin position="283"/>
        <end position="299"/>
    </location>
</feature>
<feature type="non-terminal residue" evidence="3">
    <location>
        <position position="515"/>
    </location>
</feature>
<reference evidence="3" key="2">
    <citation type="submission" date="2021-04" db="EMBL/GenBank/DDBJ databases">
        <authorList>
            <person name="Gilroy R."/>
        </authorList>
    </citation>
    <scope>NUCLEOTIDE SEQUENCE</scope>
    <source>
        <strain evidence="3">ChiGjej4B4-12881</strain>
    </source>
</reference>
<dbReference type="Proteomes" id="UP000886780">
    <property type="component" value="Unassembled WGS sequence"/>
</dbReference>
<feature type="region of interest" description="Disordered" evidence="1">
    <location>
        <begin position="258"/>
        <end position="342"/>
    </location>
</feature>
<feature type="compositionally biased region" description="Low complexity" evidence="1">
    <location>
        <begin position="190"/>
        <end position="217"/>
    </location>
</feature>
<name>A0A9D1W5E4_9FIRM</name>
<evidence type="ECO:0000313" key="4">
    <source>
        <dbReference type="Proteomes" id="UP000886780"/>
    </source>
</evidence>
<dbReference type="EMBL" id="DXEU01000123">
    <property type="protein sequence ID" value="HIX52543.1"/>
    <property type="molecule type" value="Genomic_DNA"/>
</dbReference>
<feature type="chain" id="PRO_5038736402" evidence="2">
    <location>
        <begin position="33"/>
        <end position="515"/>
    </location>
</feature>
<feature type="compositionally biased region" description="Acidic residues" evidence="1">
    <location>
        <begin position="177"/>
        <end position="189"/>
    </location>
</feature>
<protein>
    <submittedName>
        <fullName evidence="3">Uncharacterized protein</fullName>
    </submittedName>
</protein>
<dbReference type="AlphaFoldDB" id="A0A9D1W5E4"/>
<comment type="caution">
    <text evidence="3">The sequence shown here is derived from an EMBL/GenBank/DDBJ whole genome shotgun (WGS) entry which is preliminary data.</text>
</comment>
<evidence type="ECO:0000313" key="3">
    <source>
        <dbReference type="EMBL" id="HIX52543.1"/>
    </source>
</evidence>
<gene>
    <name evidence="3" type="ORF">IAA28_07040</name>
</gene>
<feature type="region of interest" description="Disordered" evidence="1">
    <location>
        <begin position="175"/>
        <end position="239"/>
    </location>
</feature>
<feature type="signal peptide" evidence="2">
    <location>
        <begin position="1"/>
        <end position="32"/>
    </location>
</feature>
<accession>A0A9D1W5E4</accession>
<sequence length="515" mass="55089">MSRVKKSMKQKMAAFLAVCMTAGSLPTGMVTAAETRERPEDANLAEIIEFDPVKLKDAMEKAVESDKMVTPPTVVASSSEISGFYGAVYELKDAETLLAADAAMPAQTDVRIFLSPQSEGFGEDGKYELTGTEGMVFMIENQGNEDQGYQLLFGNKITDVIEVESKERLLEAYYNPEDLDTATEAEAETVPETTAPAADNAAESGTGETAGETEGSGEVPGTETPETDPVATESETQTVAEVSILDRLLGTLVAYGAEPTATDSEDEAFDKTDDGDQPAEPENGSNLQTGETPAESQESTEGETAVTDPATTETVEETEAAEEDKTSEAEEEEEGPRFTAVDDRGYVRLTSGQVSASVLVVKSSFDKIDVEEGMSEPMGVEVTTTRRMAKMANAANGISLMNADDETEAVDDNKLAAVAFYETNAADLLARAGGEGESPFTVNLYDYDVPGQGQNPDPSYINNYLNSKGINLRFNNQTGQYVYNHYEYNGKVVNVYQGIPSAEDADGSTPATNDL</sequence>
<feature type="compositionally biased region" description="Low complexity" evidence="1">
    <location>
        <begin position="303"/>
        <end position="313"/>
    </location>
</feature>